<keyword evidence="11" id="KW-1185">Reference proteome</keyword>
<dbReference type="InterPro" id="IPR039421">
    <property type="entry name" value="Type_1_exporter"/>
</dbReference>
<evidence type="ECO:0000259" key="8">
    <source>
        <dbReference type="PROSITE" id="PS50893"/>
    </source>
</evidence>
<feature type="transmembrane region" description="Helical" evidence="7">
    <location>
        <begin position="303"/>
        <end position="328"/>
    </location>
</feature>
<feature type="transmembrane region" description="Helical" evidence="7">
    <location>
        <begin position="591"/>
        <end position="615"/>
    </location>
</feature>
<feature type="transmembrane region" description="Helical" evidence="7">
    <location>
        <begin position="48"/>
        <end position="72"/>
    </location>
</feature>
<feature type="transmembrane region" description="Helical" evidence="7">
    <location>
        <begin position="164"/>
        <end position="183"/>
    </location>
</feature>
<evidence type="ECO:0000259" key="9">
    <source>
        <dbReference type="PROSITE" id="PS50929"/>
    </source>
</evidence>
<evidence type="ECO:0000256" key="1">
    <source>
        <dbReference type="ARBA" id="ARBA00004141"/>
    </source>
</evidence>
<evidence type="ECO:0000313" key="11">
    <source>
        <dbReference type="Proteomes" id="UP000823046"/>
    </source>
</evidence>
<keyword evidence="4" id="KW-0067">ATP-binding</keyword>
<organism evidence="10 11">
    <name type="scientific">Cardiosporidium cionae</name>
    <dbReference type="NCBI Taxonomy" id="476202"/>
    <lineage>
        <taxon>Eukaryota</taxon>
        <taxon>Sar</taxon>
        <taxon>Alveolata</taxon>
        <taxon>Apicomplexa</taxon>
        <taxon>Aconoidasida</taxon>
        <taxon>Nephromycida</taxon>
        <taxon>Cardiosporidium</taxon>
    </lineage>
</organism>
<accession>A0ABQ7JFR1</accession>
<feature type="transmembrane region" description="Helical" evidence="7">
    <location>
        <begin position="827"/>
        <end position="845"/>
    </location>
</feature>
<feature type="transmembrane region" description="Helical" evidence="7">
    <location>
        <begin position="189"/>
        <end position="210"/>
    </location>
</feature>
<evidence type="ECO:0000256" key="6">
    <source>
        <dbReference type="ARBA" id="ARBA00023136"/>
    </source>
</evidence>
<protein>
    <submittedName>
        <fullName evidence="10">Uncharacterized protein</fullName>
    </submittedName>
</protein>
<dbReference type="SUPFAM" id="SSF52540">
    <property type="entry name" value="P-loop containing nucleoside triphosphate hydrolases"/>
    <property type="match status" value="2"/>
</dbReference>
<dbReference type="InterPro" id="IPR027417">
    <property type="entry name" value="P-loop_NTPase"/>
</dbReference>
<feature type="transmembrane region" description="Helical" evidence="7">
    <location>
        <begin position="92"/>
        <end position="112"/>
    </location>
</feature>
<feature type="transmembrane region" description="Helical" evidence="7">
    <location>
        <begin position="657"/>
        <end position="679"/>
    </location>
</feature>
<feature type="transmembrane region" description="Helical" evidence="7">
    <location>
        <begin position="761"/>
        <end position="781"/>
    </location>
</feature>
<dbReference type="Gene3D" id="1.20.1560.10">
    <property type="entry name" value="ABC transporter type 1, transmembrane domain"/>
    <property type="match status" value="3"/>
</dbReference>
<gene>
    <name evidence="10" type="ORF">IE077_002348</name>
</gene>
<evidence type="ECO:0000256" key="3">
    <source>
        <dbReference type="ARBA" id="ARBA00022741"/>
    </source>
</evidence>
<dbReference type="SMART" id="SM00382">
    <property type="entry name" value="AAA"/>
    <property type="match status" value="1"/>
</dbReference>
<dbReference type="SUPFAM" id="SSF90123">
    <property type="entry name" value="ABC transporter transmembrane region"/>
    <property type="match status" value="1"/>
</dbReference>
<evidence type="ECO:0000256" key="2">
    <source>
        <dbReference type="ARBA" id="ARBA00022692"/>
    </source>
</evidence>
<comment type="caution">
    <text evidence="10">The sequence shown here is derived from an EMBL/GenBank/DDBJ whole genome shotgun (WGS) entry which is preliminary data.</text>
</comment>
<dbReference type="PROSITE" id="PS50893">
    <property type="entry name" value="ABC_TRANSPORTER_2"/>
    <property type="match status" value="1"/>
</dbReference>
<evidence type="ECO:0000256" key="5">
    <source>
        <dbReference type="ARBA" id="ARBA00022989"/>
    </source>
</evidence>
<comment type="subcellular location">
    <subcellularLocation>
        <location evidence="1">Membrane</location>
        <topology evidence="1">Multi-pass membrane protein</topology>
    </subcellularLocation>
</comment>
<keyword evidence="3" id="KW-0547">Nucleotide-binding</keyword>
<evidence type="ECO:0000256" key="7">
    <source>
        <dbReference type="SAM" id="Phobius"/>
    </source>
</evidence>
<dbReference type="Proteomes" id="UP000823046">
    <property type="component" value="Unassembled WGS sequence"/>
</dbReference>
<dbReference type="InterPro" id="IPR011527">
    <property type="entry name" value="ABC1_TM_dom"/>
</dbReference>
<dbReference type="PANTHER" id="PTHR43394:SF1">
    <property type="entry name" value="ATP-BINDING CASSETTE SUB-FAMILY B MEMBER 10, MITOCHONDRIAL"/>
    <property type="match status" value="1"/>
</dbReference>
<reference evidence="10 11" key="1">
    <citation type="journal article" date="2020" name="bioRxiv">
        <title>Metabolic contributions of an alphaproteobacterial endosymbiont in the apicomplexan Cardiosporidium cionae.</title>
        <authorList>
            <person name="Hunter E.S."/>
            <person name="Paight C.J."/>
            <person name="Lane C.E."/>
        </authorList>
    </citation>
    <scope>NUCLEOTIDE SEQUENCE [LARGE SCALE GENOMIC DNA]</scope>
    <source>
        <strain evidence="10">ESH_2018</strain>
    </source>
</reference>
<keyword evidence="6 7" id="KW-0472">Membrane</keyword>
<name>A0ABQ7JFR1_9APIC</name>
<evidence type="ECO:0000313" key="10">
    <source>
        <dbReference type="EMBL" id="KAF8822860.1"/>
    </source>
</evidence>
<feature type="transmembrane region" description="Helical" evidence="7">
    <location>
        <begin position="621"/>
        <end position="641"/>
    </location>
</feature>
<dbReference type="PANTHER" id="PTHR43394">
    <property type="entry name" value="ATP-DEPENDENT PERMEASE MDL1, MITOCHONDRIAL"/>
    <property type="match status" value="1"/>
</dbReference>
<dbReference type="Gene3D" id="3.40.50.300">
    <property type="entry name" value="P-loop containing nucleotide triphosphate hydrolases"/>
    <property type="match status" value="3"/>
</dbReference>
<dbReference type="Pfam" id="PF00005">
    <property type="entry name" value="ABC_tran"/>
    <property type="match status" value="1"/>
</dbReference>
<dbReference type="InterPro" id="IPR003593">
    <property type="entry name" value="AAA+_ATPase"/>
</dbReference>
<dbReference type="InterPro" id="IPR036640">
    <property type="entry name" value="ABC1_TM_sf"/>
</dbReference>
<dbReference type="EMBL" id="JADAQX010000019">
    <property type="protein sequence ID" value="KAF8822860.1"/>
    <property type="molecule type" value="Genomic_DNA"/>
</dbReference>
<keyword evidence="2 7" id="KW-0812">Transmembrane</keyword>
<feature type="transmembrane region" description="Helical" evidence="7">
    <location>
        <begin position="266"/>
        <end position="291"/>
    </location>
</feature>
<keyword evidence="5 7" id="KW-1133">Transmembrane helix</keyword>
<dbReference type="InterPro" id="IPR003439">
    <property type="entry name" value="ABC_transporter-like_ATP-bd"/>
</dbReference>
<feature type="domain" description="ABC transporter" evidence="8">
    <location>
        <begin position="884"/>
        <end position="1138"/>
    </location>
</feature>
<feature type="transmembrane region" description="Helical" evidence="7">
    <location>
        <begin position="712"/>
        <end position="740"/>
    </location>
</feature>
<dbReference type="PROSITE" id="PS50929">
    <property type="entry name" value="ABC_TM1F"/>
    <property type="match status" value="1"/>
</dbReference>
<feature type="domain" description="ABC transmembrane type-1" evidence="9">
    <location>
        <begin position="51"/>
        <end position="282"/>
    </location>
</feature>
<sequence>MDQMEHKNITAAREAKKTRKSILRDYKSTSFSLWFPTLTRVATRKDKFFFWLGVVFTFLSGCIVVASIYTFYLLLSKLQFNIPQFLLTFPLLLFYLIGVVAIFIGGFGKYFLHQYGHNVALYYRFGFFRNLLELPIDTFYEKSSYLNYICEAIKTLTEGLSFRFLQIIFYLAAIVGSSIFVSYNFQFILSYFSLEFALFVVISSFSFSYFDKEWKPLSFEYDKTIDALCCNTTISFHSAAKYFEKFYSLELDIQYIFLFSLIFSKFLYFINFFAYLFYLVLVSDVGILTFLPSPFFEYDNHHQFISILGTMGSIFFILFFGNLFKLLVDHLNEVSLFKGRLFTDIPFLNGNLEFCDVSFKYENQSSFILNNLSFKVTNGETIAFLDTSGEANSVIAKLILGLEVSSSCRILIDGVSPQNREASFCHNFGVLFSSFKNGSLATLDSFPMKVLQTSVFTEDCNFKTSTEEEKLFWREAARLMMSPRRPFLLVEEFEKEMKLNPTCENLFKNFLQEKNRTSLLFCKKFPRLATPNYLFVLGNLQNDGFCIVKTQMFNDEEISLPLISSTQKKTNEEHLMENFHKEKDEKDIPDFSIWVLFSLLFSPNIFVLFIVGGIASMITSIVIPCIGYRISISFTFLFLVTPSSNPFENFVSANNRYLIYVGFVAMLALATRISFLFLAQKNFEKQLRVKMFSAFLKSDGRYFDADTTPGKFIIIILFLIDFHDFFGGLNNFIFFINWSLFMEMYFSQTLQIFSWINKTIFLVKFMFLEQIGICLATQPFGLRSLSSLVNVGEITSKQSGVHFLTTMAFLYEQVFFSSITPSTTFQILFMLFITALGGVWITDYFDDWNTFLPLFHRVCKILQQANEDDIEINYTEKVSSLENLKFKNVSFAYKNAPTTMILRNISFEIQRRQIFAIVGAPGSGKTTLLHLIARLYDIPEGNFSPESLGIKLDKQKLFSACVEARESNKILWNDKDIQNFKKKPFRKEVGFVSSNPALMSDTYYEDITLGLDSPLTVDRIIPVLKLVKYNGPAFTMSSCSRRASFNVRFAIAFARAYFRKPSLFLIDEAPTEFSQISCHVLEEVLNYTNGAILIVSHDEAILQRADCVLALLKDATGQDNASQLTMGTHKELMNKNRNYFKF</sequence>
<proteinExistence type="predicted"/>
<evidence type="ECO:0000256" key="4">
    <source>
        <dbReference type="ARBA" id="ARBA00022840"/>
    </source>
</evidence>